<proteinExistence type="predicted"/>
<name>A0A1H4HSK7_9BURK</name>
<dbReference type="InterPro" id="IPR011050">
    <property type="entry name" value="Pectin_lyase_fold/virulence"/>
</dbReference>
<evidence type="ECO:0000313" key="1">
    <source>
        <dbReference type="EMBL" id="SEB24809.1"/>
    </source>
</evidence>
<dbReference type="STRING" id="83784.SAMN05192564_11546"/>
<gene>
    <name evidence="1" type="ORF">SAMN05192564_11546</name>
</gene>
<reference evidence="2" key="1">
    <citation type="submission" date="2016-10" db="EMBL/GenBank/DDBJ databases">
        <authorList>
            <person name="Varghese N."/>
            <person name="Submissions S."/>
        </authorList>
    </citation>
    <scope>NUCLEOTIDE SEQUENCE [LARGE SCALE GENOMIC DNA]</scope>
    <source>
        <strain evidence="2">LMG 24000</strain>
    </source>
</reference>
<dbReference type="SUPFAM" id="SSF51126">
    <property type="entry name" value="Pectin lyase-like"/>
    <property type="match status" value="1"/>
</dbReference>
<dbReference type="Proteomes" id="UP000198638">
    <property type="component" value="Unassembled WGS sequence"/>
</dbReference>
<evidence type="ECO:0000313" key="2">
    <source>
        <dbReference type="Proteomes" id="UP000198638"/>
    </source>
</evidence>
<dbReference type="EMBL" id="FNRQ01000015">
    <property type="protein sequence ID" value="SEB24809.1"/>
    <property type="molecule type" value="Genomic_DNA"/>
</dbReference>
<accession>A0A1H4HSK7</accession>
<protein>
    <recommendedName>
        <fullName evidence="3">Right handed beta helix region</fullName>
    </recommendedName>
</protein>
<dbReference type="AlphaFoldDB" id="A0A1H4HSK7"/>
<evidence type="ECO:0008006" key="3">
    <source>
        <dbReference type="Google" id="ProtNLM"/>
    </source>
</evidence>
<keyword evidence="2" id="KW-1185">Reference proteome</keyword>
<sequence length="783" mass="80949">MTVSSSIRKAGPFAGNNVATTFPFNFKIFAKEDVKVLLVNPNGLSTRLVLDSDYSIQLNANQNSSPGGWVTYPISGTPLATSYQLVMLGDLAYDQETDITNGGGFYPNTIEDMSDRSTIQIQQLAEITSRALVITEAESTSPVLPNAQSRANSIVGFDALGNLEMLALTPAVGAGDLKDERFVDGTDYVSGTSTTITLSRVYGNKANLGAVVMQGVVQDPNSYALNNGNKLVFDAPIPLGVGVVWLKGGTTLSVYLPPAGSVGDTQLQWGNVLGRIVDSIVALRQLKSITYTRAFVTGYYAASDGGGGAYQYQPGDTTSADNGCTIIVGADGGRWYLQHHGSIALAQAGGKQDGATDDLAAWNRLLALPNIEITFTGTSLVSNQVTIVNSNTTIRGLTRNAGLLAKAGQNFQYVLFGSGLSNIQLRNFTVDANQANRASVLTTTGYCVLLTSCSGSLADGITVQNSIGTASLSAVGFQFGGVGSNNIIRNSFALNCGIAGKPSDGFYCSNDFSLLEGNTSINCFDTGHVLEACSFSTISACRSIGCGSVGAITNFMSTNTYGNQIIGLTGRDWNASVTGGVQIGALGTGNLCDTKISGLSMSGLVNAAGAAINIRQPSTGIVDGLSLDCSIRGGSAQGILVNGQNINIKANIQGHTLDGIQVQSGSNIVIGGASTIKGGAYGVTTRGTSEASATGVRCVSQSSYGLYAFDTSTLTSLMNNVTSPGVLYEGKDAGATLNRMTLVNGQFSIQSLVGSGPTGTLNNKFNVVDGGNNGKGAIPMYTA</sequence>
<organism evidence="1 2">
    <name type="scientific">Paraburkholderia sartisoli</name>
    <dbReference type="NCBI Taxonomy" id="83784"/>
    <lineage>
        <taxon>Bacteria</taxon>
        <taxon>Pseudomonadati</taxon>
        <taxon>Pseudomonadota</taxon>
        <taxon>Betaproteobacteria</taxon>
        <taxon>Burkholderiales</taxon>
        <taxon>Burkholderiaceae</taxon>
        <taxon>Paraburkholderia</taxon>
    </lineage>
</organism>